<keyword evidence="3" id="KW-0813">Transport</keyword>
<keyword evidence="4 9" id="KW-0812">Transmembrane</keyword>
<dbReference type="PANTHER" id="PTHR22601">
    <property type="entry name" value="ISP4 LIKE PROTEIN"/>
    <property type="match status" value="1"/>
</dbReference>
<evidence type="ECO:0000256" key="2">
    <source>
        <dbReference type="ARBA" id="ARBA00008807"/>
    </source>
</evidence>
<feature type="transmembrane region" description="Helical" evidence="9">
    <location>
        <begin position="121"/>
        <end position="141"/>
    </location>
</feature>
<comment type="caution">
    <text evidence="10">The sequence shown here is derived from an EMBL/GenBank/DDBJ whole genome shotgun (WGS) entry which is preliminary data.</text>
</comment>
<keyword evidence="11" id="KW-1185">Reference proteome</keyword>
<proteinExistence type="inferred from homology"/>
<comment type="subcellular location">
    <subcellularLocation>
        <location evidence="1">Membrane</location>
        <topology evidence="1">Multi-pass membrane protein</topology>
    </subcellularLocation>
</comment>
<sequence>MSEQKQEFSADKEFVDEKYDAERQSVVLEEEENSPIPEVAAIVSNKDDPNVPVMTFRYYVMAILFACILSFFNQFFWFRTHPMTISTLVIQLLSYPCGKLMARVLPAGPLNPGPFNIKEHVLVALTANCAGGVAYAVDITVIQKVWYDQDYGFLANLFLILTTQCLGYGMAGVLRRYLVYPAAMIWPANLVQ</sequence>
<comment type="similarity">
    <text evidence="2">Belongs to the oligopeptide OPT transporter family.</text>
</comment>
<keyword evidence="8 9" id="KW-0472">Membrane</keyword>
<evidence type="ECO:0000256" key="7">
    <source>
        <dbReference type="ARBA" id="ARBA00022989"/>
    </source>
</evidence>
<dbReference type="Pfam" id="PF03169">
    <property type="entry name" value="OPT"/>
    <property type="match status" value="1"/>
</dbReference>
<protein>
    <recommendedName>
        <fullName evidence="12">Oligopeptide transporter</fullName>
    </recommendedName>
</protein>
<evidence type="ECO:0000256" key="6">
    <source>
        <dbReference type="ARBA" id="ARBA00022927"/>
    </source>
</evidence>
<keyword evidence="6" id="KW-0653">Protein transport</keyword>
<dbReference type="EMBL" id="JAAAIM010000366">
    <property type="protein sequence ID" value="KAG0289116.1"/>
    <property type="molecule type" value="Genomic_DNA"/>
</dbReference>
<accession>A0ABQ7K1A4</accession>
<keyword evidence="7 9" id="KW-1133">Transmembrane helix</keyword>
<evidence type="ECO:0000256" key="8">
    <source>
        <dbReference type="ARBA" id="ARBA00023136"/>
    </source>
</evidence>
<reference evidence="10 11" key="1">
    <citation type="journal article" date="2020" name="Fungal Divers.">
        <title>Resolving the Mortierellaceae phylogeny through synthesis of multi-gene phylogenetics and phylogenomics.</title>
        <authorList>
            <person name="Vandepol N."/>
            <person name="Liber J."/>
            <person name="Desiro A."/>
            <person name="Na H."/>
            <person name="Kennedy M."/>
            <person name="Barry K."/>
            <person name="Grigoriev I.V."/>
            <person name="Miller A.N."/>
            <person name="O'Donnell K."/>
            <person name="Stajich J.E."/>
            <person name="Bonito G."/>
        </authorList>
    </citation>
    <scope>NUCLEOTIDE SEQUENCE [LARGE SCALE GENOMIC DNA]</scope>
    <source>
        <strain evidence="10 11">AD045</strain>
    </source>
</reference>
<dbReference type="NCBIfam" id="TIGR00728">
    <property type="entry name" value="OPT_sfam"/>
    <property type="match status" value="1"/>
</dbReference>
<evidence type="ECO:0008006" key="12">
    <source>
        <dbReference type="Google" id="ProtNLM"/>
    </source>
</evidence>
<evidence type="ECO:0000256" key="1">
    <source>
        <dbReference type="ARBA" id="ARBA00004141"/>
    </source>
</evidence>
<dbReference type="InterPro" id="IPR004648">
    <property type="entry name" value="Oligpept_transpt"/>
</dbReference>
<evidence type="ECO:0000256" key="3">
    <source>
        <dbReference type="ARBA" id="ARBA00022448"/>
    </source>
</evidence>
<feature type="transmembrane region" description="Helical" evidence="9">
    <location>
        <begin position="56"/>
        <end position="78"/>
    </location>
</feature>
<evidence type="ECO:0000256" key="9">
    <source>
        <dbReference type="SAM" id="Phobius"/>
    </source>
</evidence>
<feature type="non-terminal residue" evidence="10">
    <location>
        <position position="192"/>
    </location>
</feature>
<feature type="transmembrane region" description="Helical" evidence="9">
    <location>
        <begin position="153"/>
        <end position="174"/>
    </location>
</feature>
<keyword evidence="5" id="KW-0571">Peptide transport</keyword>
<dbReference type="InterPro" id="IPR004813">
    <property type="entry name" value="OPT"/>
</dbReference>
<organism evidence="10 11">
    <name type="scientific">Linnemannia gamsii</name>
    <dbReference type="NCBI Taxonomy" id="64522"/>
    <lineage>
        <taxon>Eukaryota</taxon>
        <taxon>Fungi</taxon>
        <taxon>Fungi incertae sedis</taxon>
        <taxon>Mucoromycota</taxon>
        <taxon>Mortierellomycotina</taxon>
        <taxon>Mortierellomycetes</taxon>
        <taxon>Mortierellales</taxon>
        <taxon>Mortierellaceae</taxon>
        <taxon>Linnemannia</taxon>
    </lineage>
</organism>
<dbReference type="Proteomes" id="UP001194696">
    <property type="component" value="Unassembled WGS sequence"/>
</dbReference>
<evidence type="ECO:0000256" key="5">
    <source>
        <dbReference type="ARBA" id="ARBA00022856"/>
    </source>
</evidence>
<evidence type="ECO:0000313" key="10">
    <source>
        <dbReference type="EMBL" id="KAG0289116.1"/>
    </source>
</evidence>
<name>A0ABQ7K1A4_9FUNG</name>
<gene>
    <name evidence="10" type="ORF">BGZ96_007237</name>
</gene>
<evidence type="ECO:0000256" key="4">
    <source>
        <dbReference type="ARBA" id="ARBA00022692"/>
    </source>
</evidence>
<evidence type="ECO:0000313" key="11">
    <source>
        <dbReference type="Proteomes" id="UP001194696"/>
    </source>
</evidence>